<keyword evidence="1 4" id="KW-0732">Signal</keyword>
<feature type="domain" description="Calcineurin-like phosphoesterase" evidence="5">
    <location>
        <begin position="141"/>
        <end position="350"/>
    </location>
</feature>
<gene>
    <name evidence="7" type="ORF">DOS83_03615</name>
</gene>
<dbReference type="PANTHER" id="PTHR11575">
    <property type="entry name" value="5'-NUCLEOTIDASE-RELATED"/>
    <property type="match status" value="1"/>
</dbReference>
<evidence type="ECO:0000256" key="3">
    <source>
        <dbReference type="SAM" id="Phobius"/>
    </source>
</evidence>
<sequence length="788" mass="86244">MICCVMGILLAFDGPSVHADELVPSNQQSGETVEKVDTVVPESQADTESQMTENDTTTELSSDNPEQSSKVNALKANQNQEINEIESQQDNVKQSETVPPIEPEDTMQDTDSMKAEDAQQPALRATTQSENSNQAHDTKRTILHTNDIHGRMVEEDGRVIGLPKLKTIKEQKQPDLMVDAGDAFQGLPLSNQSKGEEMAKAMNEIGYDAMAAGNHEFDFGYEQLKKLEGMLNFPILSSNVYKDGKLSFKPSVIIEKKGLKYGVIGVTTPETKTKTSPVGIKGVTFTDPLKSVTREMDKLNGQVDIFVILSHLGIDETTKEIWRGDYLTKQLSQNKNYQVPIFVIDGHSHSVLQNGETFGHDLLAQTGTALANIGQITFDYHDAHVENAKASLISAEDVKNVVPNAALQNQVEQANKQFLAETSEVIVPNHTIDLMGEREAVRTGETNLGNAIADAMEAYGQTGFSHPSDFAVTNSGGIRASIKKGEVTLNDIMTVLPFGNTIAQIQVKGNDVLKAFEQSLSAQVVETNGQKQLAASGGLLQISRSIRVYYDLDQEPGNRVREVQLFNHQTNQFEPLDLNRTYYVATNDFTASGGDGYDMFIGPREEGVSLDKVFADYLKVADLSQYDTTQPVRIINGVPESTSQNTSEGQPEIENIQTHPKVEQQQIGQASGFSNDSATQQTNTSHSVATISNSHLQALGNASETLNVASGKMMLWDKTITESKHHLQLTSVDETFSNEHSTAQKNNHARVDVLPETGTNEAIPLGLGLMMIGAGMVVVRFRRHHSQI</sequence>
<dbReference type="PRINTS" id="PR01607">
    <property type="entry name" value="APYRASEFAMLY"/>
</dbReference>
<protein>
    <submittedName>
        <fullName evidence="7">Multifunctional 2',3'-cyclic-nucleotide 2'-phosphodiesterase/5'-nucleotidase/3'-nucleotidase</fullName>
    </submittedName>
</protein>
<dbReference type="GO" id="GO:0008768">
    <property type="term" value="F:UDP-sugar diphosphatase activity"/>
    <property type="evidence" value="ECO:0007669"/>
    <property type="project" value="TreeGrafter"/>
</dbReference>
<evidence type="ECO:0000259" key="5">
    <source>
        <dbReference type="Pfam" id="PF00149"/>
    </source>
</evidence>
<feature type="compositionally biased region" description="Polar residues" evidence="2">
    <location>
        <begin position="44"/>
        <end position="70"/>
    </location>
</feature>
<dbReference type="SUPFAM" id="SSF56300">
    <property type="entry name" value="Metallo-dependent phosphatases"/>
    <property type="match status" value="1"/>
</dbReference>
<dbReference type="Gene3D" id="3.90.780.10">
    <property type="entry name" value="5'-Nucleotidase, C-terminal domain"/>
    <property type="match status" value="1"/>
</dbReference>
<evidence type="ECO:0000259" key="6">
    <source>
        <dbReference type="Pfam" id="PF02872"/>
    </source>
</evidence>
<dbReference type="InterPro" id="IPR029052">
    <property type="entry name" value="Metallo-depent_PP-like"/>
</dbReference>
<dbReference type="Gene3D" id="3.60.21.10">
    <property type="match status" value="1"/>
</dbReference>
<dbReference type="InterPro" id="IPR004843">
    <property type="entry name" value="Calcineurin-like_PHP"/>
</dbReference>
<feature type="chain" id="PRO_5017606913" evidence="4">
    <location>
        <begin position="20"/>
        <end position="788"/>
    </location>
</feature>
<name>A0A3E0IR58_9STAP</name>
<reference evidence="7 8" key="1">
    <citation type="journal article" date="2018" name="Vet. Microbiol.">
        <title>Characterisation of Staphylococcus felis isolated from cats using whole genome sequencing.</title>
        <authorList>
            <person name="Worthing K."/>
            <person name="Pang S."/>
            <person name="Trott D.J."/>
            <person name="Abraham S."/>
            <person name="Coombs G.W."/>
            <person name="Jordan D."/>
            <person name="McIntyre L."/>
            <person name="Davies M.R."/>
            <person name="Norris J."/>
        </authorList>
    </citation>
    <scope>NUCLEOTIDE SEQUENCE [LARGE SCALE GENOMIC DNA]</scope>
    <source>
        <strain evidence="7 8">F9</strain>
    </source>
</reference>
<dbReference type="GO" id="GO:0030288">
    <property type="term" value="C:outer membrane-bounded periplasmic space"/>
    <property type="evidence" value="ECO:0007669"/>
    <property type="project" value="TreeGrafter"/>
</dbReference>
<evidence type="ECO:0000313" key="8">
    <source>
        <dbReference type="Proteomes" id="UP000256562"/>
    </source>
</evidence>
<feature type="region of interest" description="Disordered" evidence="2">
    <location>
        <begin position="661"/>
        <end position="686"/>
    </location>
</feature>
<organism evidence="7 8">
    <name type="scientific">Staphylococcus felis</name>
    <dbReference type="NCBI Taxonomy" id="46127"/>
    <lineage>
        <taxon>Bacteria</taxon>
        <taxon>Bacillati</taxon>
        <taxon>Bacillota</taxon>
        <taxon>Bacilli</taxon>
        <taxon>Bacillales</taxon>
        <taxon>Staphylococcaceae</taxon>
        <taxon>Staphylococcus</taxon>
    </lineage>
</organism>
<keyword evidence="3" id="KW-0472">Membrane</keyword>
<proteinExistence type="predicted"/>
<keyword evidence="3" id="KW-1133">Transmembrane helix</keyword>
<feature type="compositionally biased region" description="Polar residues" evidence="2">
    <location>
        <begin position="125"/>
        <end position="135"/>
    </location>
</feature>
<feature type="transmembrane region" description="Helical" evidence="3">
    <location>
        <begin position="762"/>
        <end position="781"/>
    </location>
</feature>
<dbReference type="Pfam" id="PF00149">
    <property type="entry name" value="Metallophos"/>
    <property type="match status" value="1"/>
</dbReference>
<dbReference type="GO" id="GO:0008253">
    <property type="term" value="F:5'-nucleotidase activity"/>
    <property type="evidence" value="ECO:0007669"/>
    <property type="project" value="TreeGrafter"/>
</dbReference>
<feature type="signal peptide" evidence="4">
    <location>
        <begin position="1"/>
        <end position="19"/>
    </location>
</feature>
<dbReference type="Pfam" id="PF02872">
    <property type="entry name" value="5_nucleotid_C"/>
    <property type="match status" value="1"/>
</dbReference>
<dbReference type="Proteomes" id="UP000256562">
    <property type="component" value="Unassembled WGS sequence"/>
</dbReference>
<dbReference type="InterPro" id="IPR006179">
    <property type="entry name" value="5_nucleotidase/apyrase"/>
</dbReference>
<comment type="caution">
    <text evidence="7">The sequence shown here is derived from an EMBL/GenBank/DDBJ whole genome shotgun (WGS) entry which is preliminary data.</text>
</comment>
<evidence type="ECO:0000313" key="7">
    <source>
        <dbReference type="EMBL" id="REH98345.1"/>
    </source>
</evidence>
<evidence type="ECO:0000256" key="1">
    <source>
        <dbReference type="ARBA" id="ARBA00022729"/>
    </source>
</evidence>
<accession>A0A3E0IR58</accession>
<dbReference type="GO" id="GO:0009166">
    <property type="term" value="P:nucleotide catabolic process"/>
    <property type="evidence" value="ECO:0007669"/>
    <property type="project" value="InterPro"/>
</dbReference>
<dbReference type="InterPro" id="IPR008334">
    <property type="entry name" value="5'-Nucleotdase_C"/>
</dbReference>
<evidence type="ECO:0000256" key="4">
    <source>
        <dbReference type="SAM" id="SignalP"/>
    </source>
</evidence>
<dbReference type="EMBL" id="QKXQ01000155">
    <property type="protein sequence ID" value="REH98345.1"/>
    <property type="molecule type" value="Genomic_DNA"/>
</dbReference>
<feature type="region of interest" description="Disordered" evidence="2">
    <location>
        <begin position="41"/>
        <end position="70"/>
    </location>
</feature>
<dbReference type="PANTHER" id="PTHR11575:SF24">
    <property type="entry name" value="5'-NUCLEOTIDASE"/>
    <property type="match status" value="1"/>
</dbReference>
<dbReference type="InterPro" id="IPR036907">
    <property type="entry name" value="5'-Nucleotdase_C_sf"/>
</dbReference>
<dbReference type="AlphaFoldDB" id="A0A3E0IR58"/>
<keyword evidence="3" id="KW-0812">Transmembrane</keyword>
<feature type="region of interest" description="Disordered" evidence="2">
    <location>
        <begin position="84"/>
        <end position="143"/>
    </location>
</feature>
<dbReference type="NCBIfam" id="TIGR01167">
    <property type="entry name" value="LPXTG_anchor"/>
    <property type="match status" value="1"/>
</dbReference>
<evidence type="ECO:0000256" key="2">
    <source>
        <dbReference type="SAM" id="MobiDB-lite"/>
    </source>
</evidence>
<dbReference type="OrthoDB" id="9775118at2"/>
<dbReference type="SUPFAM" id="SSF55816">
    <property type="entry name" value="5'-nucleotidase (syn. UDP-sugar hydrolase), C-terminal domain"/>
    <property type="match status" value="1"/>
</dbReference>
<feature type="domain" description="5'-Nucleotidase C-terminal" evidence="6">
    <location>
        <begin position="436"/>
        <end position="600"/>
    </location>
</feature>